<dbReference type="NCBIfam" id="TIGR00644">
    <property type="entry name" value="recJ"/>
    <property type="match status" value="1"/>
</dbReference>
<evidence type="ECO:0000256" key="1">
    <source>
        <dbReference type="ARBA" id="ARBA00005915"/>
    </source>
</evidence>
<name>A0AAE3IMW7_9BACT</name>
<dbReference type="SUPFAM" id="SSF64182">
    <property type="entry name" value="DHH phosphoesterases"/>
    <property type="match status" value="1"/>
</dbReference>
<feature type="domain" description="RecJ OB" evidence="8">
    <location>
        <begin position="456"/>
        <end position="563"/>
    </location>
</feature>
<reference evidence="9" key="1">
    <citation type="submission" date="2022-10" db="EMBL/GenBank/DDBJ databases">
        <authorList>
            <person name="Kim H.S."/>
            <person name="Kim J.-S."/>
            <person name="Suh M.K."/>
            <person name="Eom M.K."/>
            <person name="Lee J.-S."/>
        </authorList>
    </citation>
    <scope>NUCLEOTIDE SEQUENCE</scope>
    <source>
        <strain evidence="9">LIP-5</strain>
    </source>
</reference>
<dbReference type="PANTHER" id="PTHR30255">
    <property type="entry name" value="SINGLE-STRANDED-DNA-SPECIFIC EXONUCLEASE RECJ"/>
    <property type="match status" value="1"/>
</dbReference>
<protein>
    <recommendedName>
        <fullName evidence="2">Single-stranded-DNA-specific exonuclease RecJ</fullName>
    </recommendedName>
</protein>
<evidence type="ECO:0000313" key="10">
    <source>
        <dbReference type="Proteomes" id="UP001209317"/>
    </source>
</evidence>
<dbReference type="GO" id="GO:0006281">
    <property type="term" value="P:DNA repair"/>
    <property type="evidence" value="ECO:0007669"/>
    <property type="project" value="InterPro"/>
</dbReference>
<dbReference type="Pfam" id="PF01368">
    <property type="entry name" value="DHH"/>
    <property type="match status" value="1"/>
</dbReference>
<accession>A0AAE3IMW7</accession>
<dbReference type="GO" id="GO:0006310">
    <property type="term" value="P:DNA recombination"/>
    <property type="evidence" value="ECO:0007669"/>
    <property type="project" value="InterPro"/>
</dbReference>
<gene>
    <name evidence="9" type="primary">recJ</name>
    <name evidence="9" type="ORF">OD355_05555</name>
</gene>
<dbReference type="InterPro" id="IPR001667">
    <property type="entry name" value="DDH_dom"/>
</dbReference>
<dbReference type="InterPro" id="IPR004610">
    <property type="entry name" value="RecJ"/>
</dbReference>
<keyword evidence="5 9" id="KW-0269">Exonuclease</keyword>
<evidence type="ECO:0000259" key="6">
    <source>
        <dbReference type="Pfam" id="PF01368"/>
    </source>
</evidence>
<dbReference type="RefSeq" id="WP_263037468.1">
    <property type="nucleotide sequence ID" value="NZ_JAOTPL010000005.1"/>
</dbReference>
<evidence type="ECO:0000259" key="8">
    <source>
        <dbReference type="Pfam" id="PF17768"/>
    </source>
</evidence>
<dbReference type="GO" id="GO:0003676">
    <property type="term" value="F:nucleic acid binding"/>
    <property type="evidence" value="ECO:0007669"/>
    <property type="project" value="InterPro"/>
</dbReference>
<proteinExistence type="inferred from homology"/>
<evidence type="ECO:0000256" key="4">
    <source>
        <dbReference type="ARBA" id="ARBA00022801"/>
    </source>
</evidence>
<keyword evidence="10" id="KW-1185">Reference proteome</keyword>
<evidence type="ECO:0000259" key="7">
    <source>
        <dbReference type="Pfam" id="PF02272"/>
    </source>
</evidence>
<organism evidence="9 10">
    <name type="scientific">Haoranjiania flava</name>
    <dbReference type="NCBI Taxonomy" id="1856322"/>
    <lineage>
        <taxon>Bacteria</taxon>
        <taxon>Pseudomonadati</taxon>
        <taxon>Bacteroidota</taxon>
        <taxon>Chitinophagia</taxon>
        <taxon>Chitinophagales</taxon>
        <taxon>Chitinophagaceae</taxon>
        <taxon>Haoranjiania</taxon>
    </lineage>
</organism>
<keyword evidence="4" id="KW-0378">Hydrolase</keyword>
<feature type="domain" description="DHHA1" evidence="7">
    <location>
        <begin position="355"/>
        <end position="442"/>
    </location>
</feature>
<dbReference type="InterPro" id="IPR003156">
    <property type="entry name" value="DHHA1_dom"/>
</dbReference>
<evidence type="ECO:0000313" key="9">
    <source>
        <dbReference type="EMBL" id="MCU7693980.1"/>
    </source>
</evidence>
<dbReference type="GO" id="GO:0008409">
    <property type="term" value="F:5'-3' exonuclease activity"/>
    <property type="evidence" value="ECO:0007669"/>
    <property type="project" value="InterPro"/>
</dbReference>
<dbReference type="Gene3D" id="3.90.1640.30">
    <property type="match status" value="1"/>
</dbReference>
<dbReference type="Pfam" id="PF17768">
    <property type="entry name" value="RecJ_OB"/>
    <property type="match status" value="1"/>
</dbReference>
<dbReference type="Proteomes" id="UP001209317">
    <property type="component" value="Unassembled WGS sequence"/>
</dbReference>
<evidence type="ECO:0000256" key="5">
    <source>
        <dbReference type="ARBA" id="ARBA00022839"/>
    </source>
</evidence>
<dbReference type="InterPro" id="IPR051673">
    <property type="entry name" value="SSDNA_exonuclease_RecJ"/>
</dbReference>
<dbReference type="Gene3D" id="3.10.310.30">
    <property type="match status" value="1"/>
</dbReference>
<evidence type="ECO:0000256" key="3">
    <source>
        <dbReference type="ARBA" id="ARBA00022722"/>
    </source>
</evidence>
<dbReference type="EMBL" id="JAOTPL010000005">
    <property type="protein sequence ID" value="MCU7693980.1"/>
    <property type="molecule type" value="Genomic_DNA"/>
</dbReference>
<dbReference type="Pfam" id="PF02272">
    <property type="entry name" value="DHHA1"/>
    <property type="match status" value="1"/>
</dbReference>
<evidence type="ECO:0000256" key="2">
    <source>
        <dbReference type="ARBA" id="ARBA00019841"/>
    </source>
</evidence>
<feature type="domain" description="DDH" evidence="6">
    <location>
        <begin position="80"/>
        <end position="230"/>
    </location>
</feature>
<comment type="similarity">
    <text evidence="1">Belongs to the RecJ family.</text>
</comment>
<dbReference type="AlphaFoldDB" id="A0AAE3IMW7"/>
<dbReference type="InterPro" id="IPR041122">
    <property type="entry name" value="RecJ_OB"/>
</dbReference>
<comment type="caution">
    <text evidence="9">The sequence shown here is derived from an EMBL/GenBank/DDBJ whole genome shotgun (WGS) entry which is preliminary data.</text>
</comment>
<dbReference type="InterPro" id="IPR038763">
    <property type="entry name" value="DHH_sf"/>
</dbReference>
<keyword evidence="3" id="KW-0540">Nuclease</keyword>
<dbReference type="PANTHER" id="PTHR30255:SF2">
    <property type="entry name" value="SINGLE-STRANDED-DNA-SPECIFIC EXONUCLEASE RECJ"/>
    <property type="match status" value="1"/>
</dbReference>
<sequence length="569" mass="64127">MPEKRWTILPYDELHTRALHAVLKINPILCRILTQRQIYTFEKAKEFFRPELARLHDPFLMKDMEKAVARIEAAIQKQEKILVYGDYDVDGTSSVASVFSFLKKIYGQVDFYIPHRYREGYGISRQGIDFARENNFTLVISLDCGIKSVELIAYARQIGIDFIVCDHHLPEAVIPEAVAVLNPKQADCHYPYKELCGCGVGFKLMQALAAHFAMPADSYLEYLDLAATAIAADIVPIDGENRILAYYGLKKINTNPSVGIKTLLELAEKKDYVDISGIVFIVAPRINAAGRMDDAKKAVSLFIEKDPKKAFELAKALHSDNTDRREADAFITTEALDLIVNDERFLTRKSTVVFRPHWHKGVVGIVASRLIETYYRPTIVLTENEGIVSGSARSVTGFNLYEAIHACREHLLGYGGHFAAAGLTLLPENVEKFAEAFEQVVAATIAQESLSPEIIIDTEISFKDITLSFYNIISQMEPFGPANMRPVFLSRNVEVLDGCRVVKEKHVKFVLRQHNTIFTGIGFFMSEKFEALCSGKTKYIDVVYTLDLNEWNGVKTVQLKVVDFRMAEI</sequence>